<evidence type="ECO:0000313" key="1">
    <source>
        <dbReference type="EMBL" id="KAI5317596.1"/>
    </source>
</evidence>
<sequence length="159" mass="18258">MKRHSTLDVTSGDQLKVKRRTIIQTRKTLSQQDESDDEEVEILAIHHVTIKELDEEEPFEDEVHDASAALEDGGQVTVDELKELNLGTNEDPRPIFVSALLNPSEEESYHQLLLEYKDVFAWRIRRCQASIQKLRSITLQSNLERVQSNKLNVASFRSS</sequence>
<organism evidence="1 2">
    <name type="scientific">Prunus dulcis</name>
    <name type="common">Almond</name>
    <name type="synonym">Amygdalus dulcis</name>
    <dbReference type="NCBI Taxonomy" id="3755"/>
    <lineage>
        <taxon>Eukaryota</taxon>
        <taxon>Viridiplantae</taxon>
        <taxon>Streptophyta</taxon>
        <taxon>Embryophyta</taxon>
        <taxon>Tracheophyta</taxon>
        <taxon>Spermatophyta</taxon>
        <taxon>Magnoliopsida</taxon>
        <taxon>eudicotyledons</taxon>
        <taxon>Gunneridae</taxon>
        <taxon>Pentapetalae</taxon>
        <taxon>rosids</taxon>
        <taxon>fabids</taxon>
        <taxon>Rosales</taxon>
        <taxon>Rosaceae</taxon>
        <taxon>Amygdaloideae</taxon>
        <taxon>Amygdaleae</taxon>
        <taxon>Prunus</taxon>
    </lineage>
</organism>
<reference evidence="1 2" key="1">
    <citation type="journal article" date="2022" name="G3 (Bethesda)">
        <title>Whole-genome sequence and methylome profiling of the almond [Prunus dulcis (Mill.) D.A. Webb] cultivar 'Nonpareil'.</title>
        <authorList>
            <person name="D'Amico-Willman K.M."/>
            <person name="Ouma W.Z."/>
            <person name="Meulia T."/>
            <person name="Sideli G.M."/>
            <person name="Gradziel T.M."/>
            <person name="Fresnedo-Ramirez J."/>
        </authorList>
    </citation>
    <scope>NUCLEOTIDE SEQUENCE [LARGE SCALE GENOMIC DNA]</scope>
    <source>
        <strain evidence="1">Clone GOH B32 T37-40</strain>
    </source>
</reference>
<dbReference type="AlphaFoldDB" id="A0AAD4V4Y4"/>
<dbReference type="Proteomes" id="UP001054821">
    <property type="component" value="Chromosome 7"/>
</dbReference>
<gene>
    <name evidence="1" type="ORF">L3X38_037303</name>
</gene>
<evidence type="ECO:0000313" key="2">
    <source>
        <dbReference type="Proteomes" id="UP001054821"/>
    </source>
</evidence>
<comment type="caution">
    <text evidence="1">The sequence shown here is derived from an EMBL/GenBank/DDBJ whole genome shotgun (WGS) entry which is preliminary data.</text>
</comment>
<dbReference type="EMBL" id="JAJFAZ020000007">
    <property type="protein sequence ID" value="KAI5317596.1"/>
    <property type="molecule type" value="Genomic_DNA"/>
</dbReference>
<accession>A0AAD4V4Y4</accession>
<proteinExistence type="predicted"/>
<name>A0AAD4V4Y4_PRUDU</name>
<keyword evidence="2" id="KW-1185">Reference proteome</keyword>
<protein>
    <submittedName>
        <fullName evidence="1">Uncharacterized protein</fullName>
    </submittedName>
</protein>